<evidence type="ECO:0000256" key="2">
    <source>
        <dbReference type="ARBA" id="ARBA00022741"/>
    </source>
</evidence>
<evidence type="ECO:0000256" key="6">
    <source>
        <dbReference type="ARBA" id="ARBA00023212"/>
    </source>
</evidence>
<feature type="non-terminal residue" evidence="10">
    <location>
        <position position="81"/>
    </location>
</feature>
<keyword evidence="2 7" id="KW-0547">Nucleotide-binding</keyword>
<evidence type="ECO:0000259" key="9">
    <source>
        <dbReference type="PROSITE" id="PS50067"/>
    </source>
</evidence>
<dbReference type="GO" id="GO:0005856">
    <property type="term" value="C:cytoskeleton"/>
    <property type="evidence" value="ECO:0007669"/>
    <property type="project" value="UniProtKB-SubCell"/>
</dbReference>
<feature type="domain" description="Kinesin motor" evidence="9">
    <location>
        <begin position="1"/>
        <end position="81"/>
    </location>
</feature>
<evidence type="ECO:0000256" key="3">
    <source>
        <dbReference type="ARBA" id="ARBA00022840"/>
    </source>
</evidence>
<dbReference type="InterPro" id="IPR027640">
    <property type="entry name" value="Kinesin-like_fam"/>
</dbReference>
<proteinExistence type="inferred from homology"/>
<dbReference type="GO" id="GO:0005524">
    <property type="term" value="F:ATP binding"/>
    <property type="evidence" value="ECO:0007669"/>
    <property type="project" value="UniProtKB-UniRule"/>
</dbReference>
<comment type="caution">
    <text evidence="10">The sequence shown here is derived from an EMBL/GenBank/DDBJ whole genome shotgun (WGS) entry which is preliminary data.</text>
</comment>
<dbReference type="InterPro" id="IPR036961">
    <property type="entry name" value="Kinesin_motor_dom_sf"/>
</dbReference>
<comment type="subcellular location">
    <subcellularLocation>
        <location evidence="1">Cytoplasm</location>
        <location evidence="1">Cytoskeleton</location>
    </subcellularLocation>
</comment>
<feature type="binding site" evidence="7">
    <location>
        <begin position="10"/>
        <end position="17"/>
    </location>
    <ligand>
        <name>ATP</name>
        <dbReference type="ChEBI" id="CHEBI:30616"/>
    </ligand>
</feature>
<dbReference type="GO" id="GO:0003777">
    <property type="term" value="F:microtubule motor activity"/>
    <property type="evidence" value="ECO:0007669"/>
    <property type="project" value="InterPro"/>
</dbReference>
<feature type="region of interest" description="Disordered" evidence="8">
    <location>
        <begin position="1"/>
        <end position="26"/>
    </location>
</feature>
<dbReference type="GO" id="GO:0008017">
    <property type="term" value="F:microtubule binding"/>
    <property type="evidence" value="ECO:0007669"/>
    <property type="project" value="InterPro"/>
</dbReference>
<organism evidence="10 11">
    <name type="scientific">Panurus biarmicus</name>
    <name type="common">Bearded tit</name>
    <dbReference type="NCBI Taxonomy" id="181101"/>
    <lineage>
        <taxon>Eukaryota</taxon>
        <taxon>Metazoa</taxon>
        <taxon>Chordata</taxon>
        <taxon>Craniata</taxon>
        <taxon>Vertebrata</taxon>
        <taxon>Euteleostomi</taxon>
        <taxon>Archelosauria</taxon>
        <taxon>Archosauria</taxon>
        <taxon>Dinosauria</taxon>
        <taxon>Saurischia</taxon>
        <taxon>Theropoda</taxon>
        <taxon>Coelurosauria</taxon>
        <taxon>Aves</taxon>
        <taxon>Neognathae</taxon>
        <taxon>Neoaves</taxon>
        <taxon>Telluraves</taxon>
        <taxon>Australaves</taxon>
        <taxon>Passeriformes</taxon>
        <taxon>Sylvioidea</taxon>
        <taxon>Sylviidae</taxon>
        <taxon>Sylviidae incertae sedis</taxon>
        <taxon>Panurus</taxon>
    </lineage>
</organism>
<accession>A0A7K6M267</accession>
<keyword evidence="5 7" id="KW-0505">Motor protein</keyword>
<sequence length="81" mass="9002">GCHGTTFAYGQSDSGKSFTTQRQSLENPSSQKGVIARAFEHIFEDIQCAENAEFLLRTSCLEIYNVDIQDLLGADTKQKLE</sequence>
<dbReference type="PANTHER" id="PTHR47968:SF75">
    <property type="entry name" value="CENTROMERE-ASSOCIATED PROTEIN E"/>
    <property type="match status" value="1"/>
</dbReference>
<dbReference type="PROSITE" id="PS50067">
    <property type="entry name" value="KINESIN_MOTOR_2"/>
    <property type="match status" value="1"/>
</dbReference>
<evidence type="ECO:0000256" key="8">
    <source>
        <dbReference type="SAM" id="MobiDB-lite"/>
    </source>
</evidence>
<feature type="non-terminal residue" evidence="10">
    <location>
        <position position="1"/>
    </location>
</feature>
<evidence type="ECO:0000313" key="11">
    <source>
        <dbReference type="Proteomes" id="UP000545574"/>
    </source>
</evidence>
<keyword evidence="6" id="KW-0206">Cytoskeleton</keyword>
<dbReference type="InterPro" id="IPR001752">
    <property type="entry name" value="Kinesin_motor_dom"/>
</dbReference>
<keyword evidence="3 7" id="KW-0067">ATP-binding</keyword>
<dbReference type="EMBL" id="VZRT01000087">
    <property type="protein sequence ID" value="NWW30705.1"/>
    <property type="molecule type" value="Genomic_DNA"/>
</dbReference>
<evidence type="ECO:0000256" key="1">
    <source>
        <dbReference type="ARBA" id="ARBA00004245"/>
    </source>
</evidence>
<name>A0A7K6M267_PANBI</name>
<comment type="similarity">
    <text evidence="7">Belongs to the TRAFAC class myosin-kinesin ATPase superfamily. Kinesin family.</text>
</comment>
<evidence type="ECO:0000256" key="5">
    <source>
        <dbReference type="ARBA" id="ARBA00023175"/>
    </source>
</evidence>
<dbReference type="InterPro" id="IPR027417">
    <property type="entry name" value="P-loop_NTPase"/>
</dbReference>
<feature type="compositionally biased region" description="Polar residues" evidence="8">
    <location>
        <begin position="8"/>
        <end position="26"/>
    </location>
</feature>
<dbReference type="Gene3D" id="3.40.850.10">
    <property type="entry name" value="Kinesin motor domain"/>
    <property type="match status" value="1"/>
</dbReference>
<keyword evidence="11" id="KW-1185">Reference proteome</keyword>
<dbReference type="Proteomes" id="UP000545574">
    <property type="component" value="Unassembled WGS sequence"/>
</dbReference>
<evidence type="ECO:0000313" key="10">
    <source>
        <dbReference type="EMBL" id="NWW30705.1"/>
    </source>
</evidence>
<keyword evidence="6" id="KW-0963">Cytoplasm</keyword>
<dbReference type="SUPFAM" id="SSF52540">
    <property type="entry name" value="P-loop containing nucleoside triphosphate hydrolases"/>
    <property type="match status" value="1"/>
</dbReference>
<protein>
    <submittedName>
        <fullName evidence="10">KIF17 protein</fullName>
    </submittedName>
</protein>
<keyword evidence="4" id="KW-0175">Coiled coil</keyword>
<evidence type="ECO:0000256" key="4">
    <source>
        <dbReference type="ARBA" id="ARBA00023054"/>
    </source>
</evidence>
<evidence type="ECO:0000256" key="7">
    <source>
        <dbReference type="PROSITE-ProRule" id="PRU00283"/>
    </source>
</evidence>
<dbReference type="Pfam" id="PF00225">
    <property type="entry name" value="Kinesin"/>
    <property type="match status" value="1"/>
</dbReference>
<dbReference type="GO" id="GO:0007018">
    <property type="term" value="P:microtubule-based movement"/>
    <property type="evidence" value="ECO:0007669"/>
    <property type="project" value="InterPro"/>
</dbReference>
<reference evidence="10 11" key="1">
    <citation type="submission" date="2019-09" db="EMBL/GenBank/DDBJ databases">
        <title>Bird 10,000 Genomes (B10K) Project - Family phase.</title>
        <authorList>
            <person name="Zhang G."/>
        </authorList>
    </citation>
    <scope>NUCLEOTIDE SEQUENCE [LARGE SCALE GENOMIC DNA]</scope>
    <source>
        <strain evidence="10">B10K-DU-030-18</strain>
    </source>
</reference>
<dbReference type="PANTHER" id="PTHR47968">
    <property type="entry name" value="CENTROMERE PROTEIN E"/>
    <property type="match status" value="1"/>
</dbReference>
<gene>
    <name evidence="10" type="primary">Kif17</name>
    <name evidence="10" type="ORF">PANBIA_R00111</name>
</gene>
<dbReference type="AlphaFoldDB" id="A0A7K6M267"/>